<keyword evidence="2" id="KW-0472">Membrane</keyword>
<feature type="domain" description="YncI copper-binding" evidence="4">
    <location>
        <begin position="32"/>
        <end position="167"/>
    </location>
</feature>
<dbReference type="Gene3D" id="2.60.40.2230">
    <property type="entry name" value="Uncharacterised protein YcnI-like PF07987, DUF1775"/>
    <property type="match status" value="1"/>
</dbReference>
<feature type="signal peptide" evidence="3">
    <location>
        <begin position="1"/>
        <end position="31"/>
    </location>
</feature>
<feature type="transmembrane region" description="Helical" evidence="2">
    <location>
        <begin position="198"/>
        <end position="219"/>
    </location>
</feature>
<keyword evidence="2" id="KW-1133">Transmembrane helix</keyword>
<dbReference type="EMBL" id="JABBNB010000048">
    <property type="protein sequence ID" value="NMO05031.1"/>
    <property type="molecule type" value="Genomic_DNA"/>
</dbReference>
<evidence type="ECO:0000313" key="5">
    <source>
        <dbReference type="EMBL" id="NMO05031.1"/>
    </source>
</evidence>
<keyword evidence="3" id="KW-0732">Signal</keyword>
<dbReference type="InterPro" id="IPR038507">
    <property type="entry name" value="YcnI-like_sf"/>
</dbReference>
<feature type="chain" id="PRO_5032937196" evidence="3">
    <location>
        <begin position="32"/>
        <end position="243"/>
    </location>
</feature>
<gene>
    <name evidence="5" type="ORF">HH308_27805</name>
</gene>
<keyword evidence="6" id="KW-1185">Reference proteome</keyword>
<evidence type="ECO:0000313" key="6">
    <source>
        <dbReference type="Proteomes" id="UP000550729"/>
    </source>
</evidence>
<dbReference type="Pfam" id="PF07987">
    <property type="entry name" value="DUF1775"/>
    <property type="match status" value="1"/>
</dbReference>
<organism evidence="5 6">
    <name type="scientific">Gordonia asplenii</name>
    <dbReference type="NCBI Taxonomy" id="2725283"/>
    <lineage>
        <taxon>Bacteria</taxon>
        <taxon>Bacillati</taxon>
        <taxon>Actinomycetota</taxon>
        <taxon>Actinomycetes</taxon>
        <taxon>Mycobacteriales</taxon>
        <taxon>Gordoniaceae</taxon>
        <taxon>Gordonia</taxon>
    </lineage>
</organism>
<dbReference type="InterPro" id="IPR012533">
    <property type="entry name" value="YcnI-copper_dom"/>
</dbReference>
<comment type="caution">
    <text evidence="5">The sequence shown here is derived from an EMBL/GenBank/DDBJ whole genome shotgun (WGS) entry which is preliminary data.</text>
</comment>
<feature type="region of interest" description="Disordered" evidence="1">
    <location>
        <begin position="222"/>
        <end position="243"/>
    </location>
</feature>
<feature type="region of interest" description="Disordered" evidence="1">
    <location>
        <begin position="143"/>
        <end position="190"/>
    </location>
</feature>
<evidence type="ECO:0000256" key="3">
    <source>
        <dbReference type="SAM" id="SignalP"/>
    </source>
</evidence>
<evidence type="ECO:0000256" key="2">
    <source>
        <dbReference type="SAM" id="Phobius"/>
    </source>
</evidence>
<evidence type="ECO:0000256" key="1">
    <source>
        <dbReference type="SAM" id="MobiDB-lite"/>
    </source>
</evidence>
<accession>A0A848L986</accession>
<evidence type="ECO:0000259" key="4">
    <source>
        <dbReference type="Pfam" id="PF07987"/>
    </source>
</evidence>
<dbReference type="AlphaFoldDB" id="A0A848L986"/>
<proteinExistence type="predicted"/>
<dbReference type="Proteomes" id="UP000550729">
    <property type="component" value="Unassembled WGS sequence"/>
</dbReference>
<feature type="compositionally biased region" description="Basic and acidic residues" evidence="1">
    <location>
        <begin position="232"/>
        <end position="243"/>
    </location>
</feature>
<dbReference type="CDD" id="cd08545">
    <property type="entry name" value="YcnI_like"/>
    <property type="match status" value="1"/>
</dbReference>
<keyword evidence="2" id="KW-0812">Transmembrane</keyword>
<reference evidence="5 6" key="1">
    <citation type="submission" date="2020-04" db="EMBL/GenBank/DDBJ databases">
        <title>Gordonia sp. nov. TBRC 11910.</title>
        <authorList>
            <person name="Suriyachadkun C."/>
        </authorList>
    </citation>
    <scope>NUCLEOTIDE SEQUENCE [LARGE SCALE GENOMIC DNA]</scope>
    <source>
        <strain evidence="5 6">TBRC 11910</strain>
    </source>
</reference>
<sequence>MTTIRSMLPKIVAPIAVVAAASFMGAGVAAAHVTVSSTTATQGGYGLVSLVVPNESDTNATTTSVSIQVPRLKSVRTESMPGWRAVIEKDPKTLEALRVTWTAADGNTGLKVGEFGQFTISAGPFPQQETVDLPAVQTYSDGTVVNWNQPDGPNGAEPEHPTPTLKLAKGTGGDDDHPASTNGNDEASASSADDTARILGGVALVVAAVGVVVGGLGLVRRRKVAGSDVETTDEKNKKKGADE</sequence>
<protein>
    <submittedName>
        <fullName evidence="5">YcnI family protein</fullName>
    </submittedName>
</protein>
<name>A0A848L986_9ACTN</name>